<feature type="domain" description="OmpA-like" evidence="5">
    <location>
        <begin position="421"/>
        <end position="537"/>
    </location>
</feature>
<dbReference type="InterPro" id="IPR036737">
    <property type="entry name" value="OmpA-like_sf"/>
</dbReference>
<accession>A0A1G9UHV9</accession>
<evidence type="ECO:0000313" key="6">
    <source>
        <dbReference type="EMBL" id="SDM59500.1"/>
    </source>
</evidence>
<dbReference type="STRING" id="563176.SAMN04488090_3826"/>
<keyword evidence="3" id="KW-0998">Cell outer membrane</keyword>
<sequence>MKRLIPVLLLACQALHAQTPEKLGDMINSEFTEIQPVISPDGKTLYFSRVSHPQNASNKKGSQDVWFSEYLTGTLWTAARRMPNPVNSEEHNVIYSVTPDGNTLLTHWTQKDGDDLSIRGFATMKKQAGGWERPKKLDIPGLDNMNKGYYQYGYLANDGKTLLLAFSEKKNAKESDLYVSFLDKAGKWSRPMSLGSNINTDGDETTPFLAADGQTLYFSSNRPGGLGSNDIWVSHRLDKSWRKWSNPENLGAPINTPEFDAYFTIPASGEWAYFVTTTNGKADVARILFQKIAPDTVAPPTVAQTVDKPAVQTGKPVDNTQGKNSNAVVMIIGKLYDAQTKKVPANARIVFESLVDGRELGTATPDPVTGEYKISLPYGDKYGIRPEVEGYVGKSLNLDLKTLGGGGYLELNDRDLVVTKIAAGAKVDLNNVFFETAKATLQPESFPELNRVVELMNKQKAMTVEIAGHTDSDGTDEANMKLSQDRAASVRNYLISKGIAEVRVVAKGYGESHPVAPNDTPENKQRNRRVEFVIVKN</sequence>
<dbReference type="SUPFAM" id="SSF82171">
    <property type="entry name" value="DPP6 N-terminal domain-like"/>
    <property type="match status" value="1"/>
</dbReference>
<keyword evidence="2 4" id="KW-0472">Membrane</keyword>
<evidence type="ECO:0000256" key="1">
    <source>
        <dbReference type="ARBA" id="ARBA00004442"/>
    </source>
</evidence>
<proteinExistence type="predicted"/>
<evidence type="ECO:0000256" key="4">
    <source>
        <dbReference type="PROSITE-ProRule" id="PRU00473"/>
    </source>
</evidence>
<dbReference type="PANTHER" id="PTHR30329">
    <property type="entry name" value="STATOR ELEMENT OF FLAGELLAR MOTOR COMPLEX"/>
    <property type="match status" value="1"/>
</dbReference>
<dbReference type="OrthoDB" id="1490539at2"/>
<dbReference type="SUPFAM" id="SSF103088">
    <property type="entry name" value="OmpA-like"/>
    <property type="match status" value="1"/>
</dbReference>
<comment type="subcellular location">
    <subcellularLocation>
        <location evidence="1">Cell outer membrane</location>
    </subcellularLocation>
</comment>
<dbReference type="PRINTS" id="PR01021">
    <property type="entry name" value="OMPADOMAIN"/>
</dbReference>
<dbReference type="CDD" id="cd07185">
    <property type="entry name" value="OmpA_C-like"/>
    <property type="match status" value="1"/>
</dbReference>
<dbReference type="PRINTS" id="PR01023">
    <property type="entry name" value="NAFLGMOTY"/>
</dbReference>
<dbReference type="GO" id="GO:0009279">
    <property type="term" value="C:cell outer membrane"/>
    <property type="evidence" value="ECO:0007669"/>
    <property type="project" value="UniProtKB-SubCell"/>
</dbReference>
<dbReference type="Gene3D" id="3.30.1330.60">
    <property type="entry name" value="OmpA-like domain"/>
    <property type="match status" value="1"/>
</dbReference>
<dbReference type="Pfam" id="PF00691">
    <property type="entry name" value="OmpA"/>
    <property type="match status" value="1"/>
</dbReference>
<gene>
    <name evidence="6" type="ORF">SAMN04488090_3826</name>
</gene>
<dbReference type="RefSeq" id="WP_093205929.1">
    <property type="nucleotide sequence ID" value="NZ_FNGS01000007.1"/>
</dbReference>
<dbReference type="PROSITE" id="PS01068">
    <property type="entry name" value="OMPA_1"/>
    <property type="match status" value="1"/>
</dbReference>
<organism evidence="6 7">
    <name type="scientific">Siphonobacter aquaeclarae</name>
    <dbReference type="NCBI Taxonomy" id="563176"/>
    <lineage>
        <taxon>Bacteria</taxon>
        <taxon>Pseudomonadati</taxon>
        <taxon>Bacteroidota</taxon>
        <taxon>Cytophagia</taxon>
        <taxon>Cytophagales</taxon>
        <taxon>Cytophagaceae</taxon>
        <taxon>Siphonobacter</taxon>
    </lineage>
</organism>
<dbReference type="Pfam" id="PF07676">
    <property type="entry name" value="PD40"/>
    <property type="match status" value="2"/>
</dbReference>
<evidence type="ECO:0000313" key="7">
    <source>
        <dbReference type="Proteomes" id="UP000198901"/>
    </source>
</evidence>
<dbReference type="EMBL" id="FNGS01000007">
    <property type="protein sequence ID" value="SDM59500.1"/>
    <property type="molecule type" value="Genomic_DNA"/>
</dbReference>
<evidence type="ECO:0000256" key="3">
    <source>
        <dbReference type="ARBA" id="ARBA00023237"/>
    </source>
</evidence>
<protein>
    <submittedName>
        <fullName evidence="6">WD40-like Beta Propeller Repeat</fullName>
    </submittedName>
</protein>
<dbReference type="InterPro" id="IPR050330">
    <property type="entry name" value="Bact_OuterMem_StrucFunc"/>
</dbReference>
<dbReference type="InterPro" id="IPR011659">
    <property type="entry name" value="WD40"/>
</dbReference>
<name>A0A1G9UHV9_9BACT</name>
<dbReference type="PROSITE" id="PS51123">
    <property type="entry name" value="OMPA_2"/>
    <property type="match status" value="1"/>
</dbReference>
<reference evidence="6 7" key="1">
    <citation type="submission" date="2016-10" db="EMBL/GenBank/DDBJ databases">
        <authorList>
            <person name="de Groot N.N."/>
        </authorList>
    </citation>
    <scope>NUCLEOTIDE SEQUENCE [LARGE SCALE GENOMIC DNA]</scope>
    <source>
        <strain evidence="6 7">DSM 21668</strain>
    </source>
</reference>
<evidence type="ECO:0000256" key="2">
    <source>
        <dbReference type="ARBA" id="ARBA00023136"/>
    </source>
</evidence>
<dbReference type="PANTHER" id="PTHR30329:SF21">
    <property type="entry name" value="LIPOPROTEIN YIAD-RELATED"/>
    <property type="match status" value="1"/>
</dbReference>
<dbReference type="Proteomes" id="UP000198901">
    <property type="component" value="Unassembled WGS sequence"/>
</dbReference>
<keyword evidence="7" id="KW-1185">Reference proteome</keyword>
<dbReference type="InterPro" id="IPR006690">
    <property type="entry name" value="OMPA-like_CS"/>
</dbReference>
<dbReference type="AlphaFoldDB" id="A0A1G9UHV9"/>
<evidence type="ECO:0000259" key="5">
    <source>
        <dbReference type="PROSITE" id="PS51123"/>
    </source>
</evidence>
<dbReference type="InterPro" id="IPR006665">
    <property type="entry name" value="OmpA-like"/>
</dbReference>
<dbReference type="InterPro" id="IPR006664">
    <property type="entry name" value="OMP_bac"/>
</dbReference>
<dbReference type="InterPro" id="IPR011042">
    <property type="entry name" value="6-blade_b-propeller_TolB-like"/>
</dbReference>
<dbReference type="Gene3D" id="2.120.10.30">
    <property type="entry name" value="TolB, C-terminal domain"/>
    <property type="match status" value="1"/>
</dbReference>